<dbReference type="GO" id="GO:0005737">
    <property type="term" value="C:cytoplasm"/>
    <property type="evidence" value="ECO:0007669"/>
    <property type="project" value="UniProtKB-SubCell"/>
</dbReference>
<dbReference type="PROSITE" id="PS51350">
    <property type="entry name" value="PTS_HPR_DOM"/>
    <property type="match status" value="1"/>
</dbReference>
<proteinExistence type="inferred from homology"/>
<gene>
    <name evidence="6" type="ORF">ENS59_01675</name>
</gene>
<dbReference type="PRINTS" id="PR00107">
    <property type="entry name" value="PHOSPHOCPHPR"/>
</dbReference>
<comment type="caution">
    <text evidence="6">The sequence shown here is derived from an EMBL/GenBank/DDBJ whole genome shotgun (WGS) entry which is preliminary data.</text>
</comment>
<evidence type="ECO:0000256" key="3">
    <source>
        <dbReference type="ARBA" id="ARBA00022490"/>
    </source>
</evidence>
<evidence type="ECO:0000256" key="4">
    <source>
        <dbReference type="ARBA" id="ARBA00022683"/>
    </source>
</evidence>
<dbReference type="PANTHER" id="PTHR33705:SF2">
    <property type="entry name" value="PHOSPHOCARRIER PROTEIN NPR"/>
    <property type="match status" value="1"/>
</dbReference>
<dbReference type="Gene3D" id="3.30.1340.10">
    <property type="entry name" value="HPr-like"/>
    <property type="match status" value="1"/>
</dbReference>
<dbReference type="PROSITE" id="PS00589">
    <property type="entry name" value="PTS_HPR_SER"/>
    <property type="match status" value="1"/>
</dbReference>
<dbReference type="NCBIfam" id="TIGR01003">
    <property type="entry name" value="PTS_HPr_family"/>
    <property type="match status" value="1"/>
</dbReference>
<dbReference type="Pfam" id="PF00381">
    <property type="entry name" value="PTS-HPr"/>
    <property type="match status" value="1"/>
</dbReference>
<evidence type="ECO:0000313" key="6">
    <source>
        <dbReference type="EMBL" id="HFH28212.1"/>
    </source>
</evidence>
<dbReference type="GO" id="GO:0009401">
    <property type="term" value="P:phosphoenolpyruvate-dependent sugar phosphotransferase system"/>
    <property type="evidence" value="ECO:0007669"/>
    <property type="project" value="UniProtKB-KW"/>
</dbReference>
<dbReference type="SUPFAM" id="SSF55594">
    <property type="entry name" value="HPr-like"/>
    <property type="match status" value="1"/>
</dbReference>
<evidence type="ECO:0000259" key="5">
    <source>
        <dbReference type="PROSITE" id="PS51350"/>
    </source>
</evidence>
<keyword evidence="3" id="KW-0963">Cytoplasm</keyword>
<comment type="subcellular location">
    <subcellularLocation>
        <location evidence="1">Cytoplasm</location>
    </subcellularLocation>
</comment>
<name>A0A7C3E0J5_9SPIR</name>
<comment type="similarity">
    <text evidence="2">Belongs to the HPr family.</text>
</comment>
<sequence length="89" mass="10074">MNRKTYTIINPTGFHTRPARLFVDTANEQFPDCQVTVIKGDKVINGKSLLHMLTLGVKYQEQVTLEISGDEEDKAQEVLGAFFEAIHHE</sequence>
<keyword evidence="4" id="KW-0598">Phosphotransferase system</keyword>
<dbReference type="InterPro" id="IPR035895">
    <property type="entry name" value="HPr-like_sf"/>
</dbReference>
<dbReference type="AlphaFoldDB" id="A0A7C3E0J5"/>
<organism evidence="6">
    <name type="scientific">Gracilinema caldarium</name>
    <dbReference type="NCBI Taxonomy" id="215591"/>
    <lineage>
        <taxon>Bacteria</taxon>
        <taxon>Pseudomonadati</taxon>
        <taxon>Spirochaetota</taxon>
        <taxon>Spirochaetia</taxon>
        <taxon>Spirochaetales</taxon>
        <taxon>Breznakiellaceae</taxon>
        <taxon>Gracilinema</taxon>
    </lineage>
</organism>
<feature type="domain" description="HPr" evidence="5">
    <location>
        <begin position="1"/>
        <end position="89"/>
    </location>
</feature>
<evidence type="ECO:0000256" key="1">
    <source>
        <dbReference type="ARBA" id="ARBA00004496"/>
    </source>
</evidence>
<protein>
    <submittedName>
        <fullName evidence="6">HPr family phosphocarrier protein</fullName>
    </submittedName>
</protein>
<dbReference type="InterPro" id="IPR050399">
    <property type="entry name" value="HPr"/>
</dbReference>
<evidence type="ECO:0000256" key="2">
    <source>
        <dbReference type="ARBA" id="ARBA00010736"/>
    </source>
</evidence>
<reference evidence="6" key="1">
    <citation type="journal article" date="2020" name="mSystems">
        <title>Genome- and Community-Level Interaction Insights into Carbon Utilization and Element Cycling Functions of Hydrothermarchaeota in Hydrothermal Sediment.</title>
        <authorList>
            <person name="Zhou Z."/>
            <person name="Liu Y."/>
            <person name="Xu W."/>
            <person name="Pan J."/>
            <person name="Luo Z.H."/>
            <person name="Li M."/>
        </authorList>
    </citation>
    <scope>NUCLEOTIDE SEQUENCE [LARGE SCALE GENOMIC DNA]</scope>
    <source>
        <strain evidence="6">SpSt-503</strain>
    </source>
</reference>
<dbReference type="EMBL" id="DSVL01000052">
    <property type="protein sequence ID" value="HFH28212.1"/>
    <property type="molecule type" value="Genomic_DNA"/>
</dbReference>
<dbReference type="PANTHER" id="PTHR33705">
    <property type="entry name" value="PHOSPHOCARRIER PROTEIN HPR"/>
    <property type="match status" value="1"/>
</dbReference>
<dbReference type="InterPro" id="IPR000032">
    <property type="entry name" value="HPr-like"/>
</dbReference>
<accession>A0A7C3E0J5</accession>
<dbReference type="InterPro" id="IPR002114">
    <property type="entry name" value="PTS_HPr_Ser_P_site"/>
</dbReference>